<dbReference type="Proteomes" id="UP000094271">
    <property type="component" value="Unassembled WGS sequence"/>
</dbReference>
<evidence type="ECO:0000256" key="4">
    <source>
        <dbReference type="PIRSR" id="PIRSR001365-2"/>
    </source>
</evidence>
<keyword evidence="1 2" id="KW-0456">Lyase</keyword>
<organism evidence="5 7">
    <name type="scientific">Eisenbergiella tayi</name>
    <dbReference type="NCBI Taxonomy" id="1432052"/>
    <lineage>
        <taxon>Bacteria</taxon>
        <taxon>Bacillati</taxon>
        <taxon>Bacillota</taxon>
        <taxon>Clostridia</taxon>
        <taxon>Lachnospirales</taxon>
        <taxon>Lachnospiraceae</taxon>
        <taxon>Eisenbergiella</taxon>
    </lineage>
</organism>
<comment type="similarity">
    <text evidence="2">Belongs to the DapA family.</text>
</comment>
<dbReference type="CDD" id="cd00408">
    <property type="entry name" value="DHDPS-like"/>
    <property type="match status" value="1"/>
</dbReference>
<name>A0A1E3U799_9FIRM</name>
<evidence type="ECO:0000313" key="8">
    <source>
        <dbReference type="Proteomes" id="UP000094869"/>
    </source>
</evidence>
<dbReference type="PRINTS" id="PR00146">
    <property type="entry name" value="DHPICSNTHASE"/>
</dbReference>
<evidence type="ECO:0000256" key="2">
    <source>
        <dbReference type="PIRNR" id="PIRNR001365"/>
    </source>
</evidence>
<accession>A0A1E3U799</accession>
<sequence length="299" mass="33691">MMKAKYITPVVTVMDKEGNPDMEGCGKVYEHLIQGGVDGILLMGSIGEFFALTMSQKKELIRYAVHKINHRTQLIVGTTSMIVDEIIELSRFAKQEGADAVIILPPYYFPLGEKSLESYFGMLAEALSDQPIYLYNFPDRTGYDLTPEITLRLVRKYKNIVGYKDTQAGMDHTRELIKLVKGEFPEFEIYSGFDDNFAHNIMAGGDGCIAGLSNLVPGLCHSWTEAFAREDLEQVSVLQKKIDRLMEIYQVGTPFIPYIKEAMAIKGIIDCACSSKPFPKAGEEEKEHIRRILKKTEIL</sequence>
<keyword evidence="8" id="KW-1185">Reference proteome</keyword>
<dbReference type="Pfam" id="PF00701">
    <property type="entry name" value="DHDPS"/>
    <property type="match status" value="1"/>
</dbReference>
<dbReference type="SUPFAM" id="SSF51569">
    <property type="entry name" value="Aldolase"/>
    <property type="match status" value="1"/>
</dbReference>
<evidence type="ECO:0000256" key="3">
    <source>
        <dbReference type="PIRSR" id="PIRSR001365-1"/>
    </source>
</evidence>
<proteinExistence type="inferred from homology"/>
<evidence type="ECO:0000313" key="6">
    <source>
        <dbReference type="EMBL" id="ODR50216.1"/>
    </source>
</evidence>
<reference evidence="5 7" key="2">
    <citation type="submission" date="2016-08" db="EMBL/GenBank/DDBJ databases">
        <authorList>
            <person name="Seilhamer J.J."/>
        </authorList>
    </citation>
    <scope>NUCLEOTIDE SEQUENCE [LARGE SCALE GENOMIC DNA]</scope>
    <source>
        <strain evidence="5 7">NML150140-1</strain>
    </source>
</reference>
<dbReference type="AlphaFoldDB" id="A0A1E3U799"/>
<dbReference type="PIRSF" id="PIRSF001365">
    <property type="entry name" value="DHDPS"/>
    <property type="match status" value="1"/>
</dbReference>
<feature type="active site" description="Proton donor/acceptor" evidence="3">
    <location>
        <position position="135"/>
    </location>
</feature>
<reference evidence="6 8" key="1">
    <citation type="submission" date="2016-08" db="EMBL/GenBank/DDBJ databases">
        <title>Characterization of Isolates of Eisenbergiella tayi Derived from Blood Cultures, Using Whole Genome Sequencing.</title>
        <authorList>
            <person name="Bernier A.-M."/>
            <person name="Burdz T."/>
            <person name="Wiebe D."/>
            <person name="Bernard K."/>
        </authorList>
    </citation>
    <scope>NUCLEOTIDE SEQUENCE [LARGE SCALE GENOMIC DNA]</scope>
    <source>
        <strain evidence="6 8">NML120146</strain>
    </source>
</reference>
<protein>
    <submittedName>
        <fullName evidence="5">Dihydrodipicolinate synthase family protein</fullName>
    </submittedName>
</protein>
<dbReference type="InterPro" id="IPR013785">
    <property type="entry name" value="Aldolase_TIM"/>
</dbReference>
<dbReference type="EMBL" id="MEHD01000036">
    <property type="protein sequence ID" value="ODR50216.1"/>
    <property type="molecule type" value="Genomic_DNA"/>
</dbReference>
<gene>
    <name evidence="5" type="ORF">BEI59_32655</name>
    <name evidence="6" type="ORF">BEI63_22990</name>
</gene>
<dbReference type="Proteomes" id="UP000094869">
    <property type="component" value="Unassembled WGS sequence"/>
</dbReference>
<evidence type="ECO:0000313" key="5">
    <source>
        <dbReference type="EMBL" id="ODR41051.1"/>
    </source>
</evidence>
<dbReference type="SMART" id="SM01130">
    <property type="entry name" value="DHDPS"/>
    <property type="match status" value="1"/>
</dbReference>
<dbReference type="EMBL" id="MEHA01000041">
    <property type="protein sequence ID" value="ODR41051.1"/>
    <property type="molecule type" value="Genomic_DNA"/>
</dbReference>
<dbReference type="GO" id="GO:0005829">
    <property type="term" value="C:cytosol"/>
    <property type="evidence" value="ECO:0007669"/>
    <property type="project" value="TreeGrafter"/>
</dbReference>
<feature type="binding site" evidence="4">
    <location>
        <position position="209"/>
    </location>
    <ligand>
        <name>pyruvate</name>
        <dbReference type="ChEBI" id="CHEBI:15361"/>
    </ligand>
</feature>
<dbReference type="PANTHER" id="PTHR12128">
    <property type="entry name" value="DIHYDRODIPICOLINATE SYNTHASE"/>
    <property type="match status" value="1"/>
</dbReference>
<dbReference type="GO" id="GO:0016829">
    <property type="term" value="F:lyase activity"/>
    <property type="evidence" value="ECO:0007669"/>
    <property type="project" value="UniProtKB-KW"/>
</dbReference>
<dbReference type="Gene3D" id="3.20.20.70">
    <property type="entry name" value="Aldolase class I"/>
    <property type="match status" value="1"/>
</dbReference>
<comment type="caution">
    <text evidence="5">The sequence shown here is derived from an EMBL/GenBank/DDBJ whole genome shotgun (WGS) entry which is preliminary data.</text>
</comment>
<dbReference type="PANTHER" id="PTHR12128:SF28">
    <property type="entry name" value="2-DEHYDRO-3-DEOXY-D-GLUCONATE ALDOLASE YAGE-RELATED"/>
    <property type="match status" value="1"/>
</dbReference>
<dbReference type="InterPro" id="IPR002220">
    <property type="entry name" value="DapA-like"/>
</dbReference>
<evidence type="ECO:0000313" key="7">
    <source>
        <dbReference type="Proteomes" id="UP000094271"/>
    </source>
</evidence>
<feature type="active site" description="Schiff-base intermediate with substrate" evidence="3">
    <location>
        <position position="164"/>
    </location>
</feature>
<evidence type="ECO:0000256" key="1">
    <source>
        <dbReference type="ARBA" id="ARBA00023239"/>
    </source>
</evidence>